<comment type="caution">
    <text evidence="5">The sequence shown here is derived from an EMBL/GenBank/DDBJ whole genome shotgun (WGS) entry which is preliminary data.</text>
</comment>
<proteinExistence type="predicted"/>
<dbReference type="EMBL" id="BARU01038089">
    <property type="protein sequence ID" value="GAH80759.1"/>
    <property type="molecule type" value="Genomic_DNA"/>
</dbReference>
<feature type="non-terminal residue" evidence="5">
    <location>
        <position position="1"/>
    </location>
</feature>
<keyword evidence="3" id="KW-0067">ATP-binding</keyword>
<gene>
    <name evidence="5" type="ORF">S03H2_59242</name>
</gene>
<reference evidence="5" key="1">
    <citation type="journal article" date="2014" name="Front. Microbiol.">
        <title>High frequency of phylogenetically diverse reductive dehalogenase-homologous genes in deep subseafloor sedimentary metagenomes.</title>
        <authorList>
            <person name="Kawai M."/>
            <person name="Futagami T."/>
            <person name="Toyoda A."/>
            <person name="Takaki Y."/>
            <person name="Nishi S."/>
            <person name="Hori S."/>
            <person name="Arai W."/>
            <person name="Tsubouchi T."/>
            <person name="Morono Y."/>
            <person name="Uchiyama I."/>
            <person name="Ito T."/>
            <person name="Fujiyama A."/>
            <person name="Inagaki F."/>
            <person name="Takami H."/>
        </authorList>
    </citation>
    <scope>NUCLEOTIDE SEQUENCE</scope>
    <source>
        <strain evidence="5">Expedition CK06-06</strain>
    </source>
</reference>
<accession>X1JR57</accession>
<dbReference type="PANTHER" id="PTHR43334">
    <property type="entry name" value="ACETATE--COA LIGASE [ADP-FORMING]"/>
    <property type="match status" value="1"/>
</dbReference>
<evidence type="ECO:0000259" key="4">
    <source>
        <dbReference type="Pfam" id="PF19045"/>
    </source>
</evidence>
<name>X1JR57_9ZZZZ</name>
<feature type="domain" description="Ligase-CoA" evidence="4">
    <location>
        <begin position="13"/>
        <end position="163"/>
    </location>
</feature>
<dbReference type="InterPro" id="IPR043938">
    <property type="entry name" value="Ligase_CoA_dom"/>
</dbReference>
<dbReference type="Gene3D" id="3.40.50.261">
    <property type="entry name" value="Succinyl-CoA synthetase domains"/>
    <property type="match status" value="1"/>
</dbReference>
<dbReference type="Pfam" id="PF19045">
    <property type="entry name" value="Ligase_CoA_2"/>
    <property type="match status" value="1"/>
</dbReference>
<dbReference type="SUPFAM" id="SSF52210">
    <property type="entry name" value="Succinyl-CoA synthetase domains"/>
    <property type="match status" value="1"/>
</dbReference>
<dbReference type="AlphaFoldDB" id="X1JR57"/>
<keyword evidence="1" id="KW-0436">Ligase</keyword>
<organism evidence="5">
    <name type="scientific">marine sediment metagenome</name>
    <dbReference type="NCBI Taxonomy" id="412755"/>
    <lineage>
        <taxon>unclassified sequences</taxon>
        <taxon>metagenomes</taxon>
        <taxon>ecological metagenomes</taxon>
    </lineage>
</organism>
<evidence type="ECO:0000256" key="1">
    <source>
        <dbReference type="ARBA" id="ARBA00022598"/>
    </source>
</evidence>
<dbReference type="InterPro" id="IPR016102">
    <property type="entry name" value="Succinyl-CoA_synth-like"/>
</dbReference>
<dbReference type="PANTHER" id="PTHR43334:SF1">
    <property type="entry name" value="3-HYDROXYPROPIONATE--COA LIGASE [ADP-FORMING]"/>
    <property type="match status" value="1"/>
</dbReference>
<dbReference type="InterPro" id="IPR051538">
    <property type="entry name" value="Acyl-CoA_Synth/Transferase"/>
</dbReference>
<evidence type="ECO:0000256" key="3">
    <source>
        <dbReference type="ARBA" id="ARBA00022840"/>
    </source>
</evidence>
<dbReference type="GO" id="GO:0043758">
    <property type="term" value="F:acetate-CoA ligase (ADP-forming) activity"/>
    <property type="evidence" value="ECO:0007669"/>
    <property type="project" value="InterPro"/>
</dbReference>
<sequence>FLFQPIPKKNSFAIVTNAGGPGIVATDAFEREGLKFAQFSEPVLHMLRENLPAEAAIFNPIDIIGDASPKRYEFTIKTIFGLNNGTTQGSIEEEDITTHGALIIMSPQAQTKPTDVAKLIYDITSKSLSDKPVVCALIGGVSMVEATKYLKQHHIPCYRFPGRAAQSLKGMVKYSGFLNRKNIEDLEVYHFLDLNSINTGVLGSKFLSIFNDLYIRVESFLFCFYV</sequence>
<evidence type="ECO:0000313" key="5">
    <source>
        <dbReference type="EMBL" id="GAH80759.1"/>
    </source>
</evidence>
<dbReference type="GO" id="GO:0005524">
    <property type="term" value="F:ATP binding"/>
    <property type="evidence" value="ECO:0007669"/>
    <property type="project" value="UniProtKB-KW"/>
</dbReference>
<evidence type="ECO:0000256" key="2">
    <source>
        <dbReference type="ARBA" id="ARBA00022741"/>
    </source>
</evidence>
<keyword evidence="2" id="KW-0547">Nucleotide-binding</keyword>
<protein>
    <recommendedName>
        <fullName evidence="4">Ligase-CoA domain-containing protein</fullName>
    </recommendedName>
</protein>